<gene>
    <name evidence="1" type="ORF">CAL15_02070</name>
</gene>
<dbReference type="CDD" id="cd14728">
    <property type="entry name" value="Ere-like"/>
    <property type="match status" value="1"/>
</dbReference>
<dbReference type="PIRSF" id="PIRSF036794">
    <property type="entry name" value="UCP_erythr_ester"/>
    <property type="match status" value="1"/>
</dbReference>
<dbReference type="PANTHER" id="PTHR31299:SF0">
    <property type="entry name" value="ESTERASE, PUTATIVE (AFU_ORTHOLOGUE AFUA_1G05850)-RELATED"/>
    <property type="match status" value="1"/>
</dbReference>
<dbReference type="PANTHER" id="PTHR31299">
    <property type="entry name" value="ESTERASE, PUTATIVE (AFU_ORTHOLOGUE AFUA_1G05850)-RELATED"/>
    <property type="match status" value="1"/>
</dbReference>
<dbReference type="InterPro" id="IPR007815">
    <property type="entry name" value="Emycin_Estase"/>
</dbReference>
<dbReference type="Gene3D" id="3.30.1870.10">
    <property type="entry name" value="EreA-like, domain 2"/>
    <property type="match status" value="1"/>
</dbReference>
<keyword evidence="2" id="KW-1185">Reference proteome</keyword>
<sequence>MAGGPTRRPTMGNDRDDDELAVRVGKAALPWTDADGPAFARLFDRYADRRVVLLGEASHGTSDFYRARAAATRRLIEHHGCTIVALEADWPDAALLDRQARGRGGAADDDPAAFGRFPTWMWRNTDFAAFAAWLRDHNANVPAERQVRIYGLDMYSLGQSMAAVLAYLDKVDPTAGRIARQRYGCLAPWRKDPAAYGHAALTSRHAECEQAVLAQLRDLLERRLEYAGQDGDDFFDAAQNARLVAAAERYYRAMYLGSAQSWNLRDTHMFETLEHVLRAHGEGANAVVWAHNSHIGDAAATEMGSVRDEINIGQLCRERYGRAAALIGFGTHTGTVAAAGQWEGPMEVMAVRPALAESYECLMHRTDIPRFMLDMDGLDDGLRENLARQRLERFIGVIYRPETERYSHYVRASLTRQFDAYVWMDRTSAVTPLPTARREGLPDTWPFGL</sequence>
<dbReference type="GO" id="GO:0046677">
    <property type="term" value="P:response to antibiotic"/>
    <property type="evidence" value="ECO:0007669"/>
    <property type="project" value="InterPro"/>
</dbReference>
<evidence type="ECO:0000313" key="2">
    <source>
        <dbReference type="Proteomes" id="UP000194161"/>
    </source>
</evidence>
<dbReference type="Pfam" id="PF05139">
    <property type="entry name" value="Erythro_esteras"/>
    <property type="match status" value="1"/>
</dbReference>
<dbReference type="Gene3D" id="3.40.1660.10">
    <property type="entry name" value="EreA-like (biosynthetic domain)"/>
    <property type="match status" value="1"/>
</dbReference>
<accession>A0A1W6Z7J1</accession>
<dbReference type="InterPro" id="IPR052036">
    <property type="entry name" value="Hydrolase/PRTase-associated"/>
</dbReference>
<protein>
    <submittedName>
        <fullName evidence="1">Uncharacterized protein</fullName>
    </submittedName>
</protein>
<evidence type="ECO:0000313" key="1">
    <source>
        <dbReference type="EMBL" id="ARP93277.1"/>
    </source>
</evidence>
<dbReference type="EMBL" id="CP021111">
    <property type="protein sequence ID" value="ARP93277.1"/>
    <property type="molecule type" value="Genomic_DNA"/>
</dbReference>
<name>A0A1W6Z7J1_9BORD</name>
<dbReference type="Proteomes" id="UP000194161">
    <property type="component" value="Chromosome"/>
</dbReference>
<dbReference type="STRING" id="463040.CAL15_02070"/>
<dbReference type="InterPro" id="IPR014622">
    <property type="entry name" value="UCP036794_erythomycin"/>
</dbReference>
<reference evidence="1 2" key="1">
    <citation type="submission" date="2017-05" db="EMBL/GenBank/DDBJ databases">
        <title>Complete and WGS of Bordetella genogroups.</title>
        <authorList>
            <person name="Spilker T."/>
            <person name="LiPuma J."/>
        </authorList>
    </citation>
    <scope>NUCLEOTIDE SEQUENCE [LARGE SCALE GENOMIC DNA]</scope>
    <source>
        <strain evidence="1 2">AU7206</strain>
    </source>
</reference>
<dbReference type="AlphaFoldDB" id="A0A1W6Z7J1"/>
<organism evidence="1 2">
    <name type="scientific">Bordetella genomosp. 13</name>
    <dbReference type="NCBI Taxonomy" id="463040"/>
    <lineage>
        <taxon>Bacteria</taxon>
        <taxon>Pseudomonadati</taxon>
        <taxon>Pseudomonadota</taxon>
        <taxon>Betaproteobacteria</taxon>
        <taxon>Burkholderiales</taxon>
        <taxon>Alcaligenaceae</taxon>
        <taxon>Bordetella</taxon>
    </lineage>
</organism>
<dbReference type="KEGG" id="bgm:CAL15_02070"/>
<proteinExistence type="predicted"/>
<dbReference type="SUPFAM" id="SSF159501">
    <property type="entry name" value="EreA/ChaN-like"/>
    <property type="match status" value="1"/>
</dbReference>